<dbReference type="CDD" id="cd03801">
    <property type="entry name" value="GT4_PimA-like"/>
    <property type="match status" value="1"/>
</dbReference>
<dbReference type="AlphaFoldDB" id="A0A1H3VK87"/>
<evidence type="ECO:0000259" key="1">
    <source>
        <dbReference type="PROSITE" id="PS51677"/>
    </source>
</evidence>
<dbReference type="InterPro" id="IPR001296">
    <property type="entry name" value="Glyco_trans_1"/>
</dbReference>
<dbReference type="InterPro" id="IPR002509">
    <property type="entry name" value="NODB_dom"/>
</dbReference>
<dbReference type="Pfam" id="PF01522">
    <property type="entry name" value="Polysacc_deac_1"/>
    <property type="match status" value="2"/>
</dbReference>
<evidence type="ECO:0000313" key="3">
    <source>
        <dbReference type="Proteomes" id="UP000198658"/>
    </source>
</evidence>
<dbReference type="Gene3D" id="3.20.20.370">
    <property type="entry name" value="Glycoside hydrolase/deacetylase"/>
    <property type="match status" value="1"/>
</dbReference>
<reference evidence="3" key="1">
    <citation type="submission" date="2016-10" db="EMBL/GenBank/DDBJ databases">
        <authorList>
            <person name="Varghese N."/>
            <person name="Submissions S."/>
        </authorList>
    </citation>
    <scope>NUCLEOTIDE SEQUENCE [LARGE SCALE GENOMIC DNA]</scope>
    <source>
        <strain evidence="3">CGMCC 1.10657</strain>
    </source>
</reference>
<accession>A0A1H3VK87</accession>
<organism evidence="2 3">
    <name type="scientific">Microbulbifer marinus</name>
    <dbReference type="NCBI Taxonomy" id="658218"/>
    <lineage>
        <taxon>Bacteria</taxon>
        <taxon>Pseudomonadati</taxon>
        <taxon>Pseudomonadota</taxon>
        <taxon>Gammaproteobacteria</taxon>
        <taxon>Cellvibrionales</taxon>
        <taxon>Microbulbiferaceae</taxon>
        <taxon>Microbulbifer</taxon>
    </lineage>
</organism>
<dbReference type="InterPro" id="IPR050194">
    <property type="entry name" value="Glycosyltransferase_grp1"/>
</dbReference>
<keyword evidence="3" id="KW-1185">Reference proteome</keyword>
<dbReference type="PROSITE" id="PS51677">
    <property type="entry name" value="NODB"/>
    <property type="match status" value="1"/>
</dbReference>
<dbReference type="GO" id="GO:0016810">
    <property type="term" value="F:hydrolase activity, acting on carbon-nitrogen (but not peptide) bonds"/>
    <property type="evidence" value="ECO:0007669"/>
    <property type="project" value="InterPro"/>
</dbReference>
<sequence length="757" mass="83859">MRIAFLTSQYPATSHTFIRREVSALRSCGLDICTYSVRQPEPAERNAEEEQAEFASTWYVVPPRIDLLWAHLRGVGLHPIAYARTFAAALRHRVPGYVALSRAVLYFGEAVYLAERMRAEKVGHIHNHFANPAATVGLLASRYLDLPWSLTLHGISEFDYPAGQLLPDKLRHADFVACVAHFTRAQAMRMVEPEHWPKMFINRCGVDVDRIRATEPVTNSSGRVRILCVARLSPEKGLAGLIHALQLLLERGVDAELRLVGDGPDLQRLRVQVEGLGLGERVSLPGRVPESDVPQELARADIFAMGSFMEGLPVVLMEALALGVACVAPRVAGIPELLEDNVSGLLYSPGNWPELADRLEALAQDAKLRRRLAEAGRARVAAEFDIHAAVRPVASRLSLLAAREQLVPREKRGALGTAKRLARDAIGRVLALSGQSRAAVRHGDNLTVVTFHRVLPESLRRQYPFPRLAVTPEELRWFLDYFARHYSCGSLAECHRRFAAGERPQKPLLAITFDDGQRDNFEYALPELQRAGLNASFFVPTGHVARGDAIWHDALGFAALAAARSVKARKAFEQRLSQWSLQLPAGPRPLDRLVESVKTLPPSDRRELIDDLRCAVPDATVPPWALLMNERQLRCVCDVGHEVGSHTINHVMLPQCDADERRRELAESRNVLESWLDQSVDSFCYPNGDCDDASAQAVAEAGYSRAVTTASGVNTSATDPTRLHRHDLDAFAVRDQLTQKLSAPLLAFRLSGWFPGV</sequence>
<dbReference type="EMBL" id="FNQO01000001">
    <property type="protein sequence ID" value="SDZ75179.1"/>
    <property type="molecule type" value="Genomic_DNA"/>
</dbReference>
<dbReference type="STRING" id="658218.SAMN05216562_0022"/>
<dbReference type="Gene3D" id="3.40.50.2000">
    <property type="entry name" value="Glycogen Phosphorylase B"/>
    <property type="match status" value="2"/>
</dbReference>
<dbReference type="PANTHER" id="PTHR45947">
    <property type="entry name" value="SULFOQUINOVOSYL TRANSFERASE SQD2"/>
    <property type="match status" value="1"/>
</dbReference>
<dbReference type="GO" id="GO:0016757">
    <property type="term" value="F:glycosyltransferase activity"/>
    <property type="evidence" value="ECO:0007669"/>
    <property type="project" value="InterPro"/>
</dbReference>
<gene>
    <name evidence="2" type="ORF">SAMN05216562_0022</name>
</gene>
<dbReference type="InterPro" id="IPR011330">
    <property type="entry name" value="Glyco_hydro/deAcase_b/a-brl"/>
</dbReference>
<dbReference type="CDD" id="cd10918">
    <property type="entry name" value="CE4_NodB_like_5s_6s"/>
    <property type="match status" value="1"/>
</dbReference>
<keyword evidence="2" id="KW-0808">Transferase</keyword>
<feature type="domain" description="NodB homology" evidence="1">
    <location>
        <begin position="507"/>
        <end position="757"/>
    </location>
</feature>
<evidence type="ECO:0000313" key="2">
    <source>
        <dbReference type="EMBL" id="SDZ75179.1"/>
    </source>
</evidence>
<dbReference type="SUPFAM" id="SSF88713">
    <property type="entry name" value="Glycoside hydrolase/deacetylase"/>
    <property type="match status" value="1"/>
</dbReference>
<name>A0A1H3VK87_9GAMM</name>
<protein>
    <submittedName>
        <fullName evidence="2">Glycosyltransferase involved in cell wall bisynthesis</fullName>
    </submittedName>
</protein>
<proteinExistence type="predicted"/>
<dbReference type="PANTHER" id="PTHR45947:SF3">
    <property type="entry name" value="SULFOQUINOVOSYL TRANSFERASE SQD2"/>
    <property type="match status" value="1"/>
</dbReference>
<dbReference type="Proteomes" id="UP000198658">
    <property type="component" value="Unassembled WGS sequence"/>
</dbReference>
<dbReference type="Pfam" id="PF00534">
    <property type="entry name" value="Glycos_transf_1"/>
    <property type="match status" value="1"/>
</dbReference>
<dbReference type="OrthoDB" id="9814639at2"/>
<dbReference type="SUPFAM" id="SSF53756">
    <property type="entry name" value="UDP-Glycosyltransferase/glycogen phosphorylase"/>
    <property type="match status" value="1"/>
</dbReference>
<dbReference type="GO" id="GO:0005975">
    <property type="term" value="P:carbohydrate metabolic process"/>
    <property type="evidence" value="ECO:0007669"/>
    <property type="project" value="InterPro"/>
</dbReference>